<evidence type="ECO:0000313" key="2">
    <source>
        <dbReference type="Proteomes" id="UP000790709"/>
    </source>
</evidence>
<comment type="caution">
    <text evidence="1">The sequence shown here is derived from an EMBL/GenBank/DDBJ whole genome shotgun (WGS) entry which is preliminary data.</text>
</comment>
<dbReference type="Proteomes" id="UP000790709">
    <property type="component" value="Unassembled WGS sequence"/>
</dbReference>
<organism evidence="1 2">
    <name type="scientific">Leucogyrophana mollusca</name>
    <dbReference type="NCBI Taxonomy" id="85980"/>
    <lineage>
        <taxon>Eukaryota</taxon>
        <taxon>Fungi</taxon>
        <taxon>Dikarya</taxon>
        <taxon>Basidiomycota</taxon>
        <taxon>Agaricomycotina</taxon>
        <taxon>Agaricomycetes</taxon>
        <taxon>Agaricomycetidae</taxon>
        <taxon>Boletales</taxon>
        <taxon>Boletales incertae sedis</taxon>
        <taxon>Leucogyrophana</taxon>
    </lineage>
</organism>
<accession>A0ACB8B7Q8</accession>
<proteinExistence type="predicted"/>
<gene>
    <name evidence="1" type="ORF">BV22DRAFT_746450</name>
</gene>
<evidence type="ECO:0000313" key="1">
    <source>
        <dbReference type="EMBL" id="KAH7921213.1"/>
    </source>
</evidence>
<name>A0ACB8B7Q8_9AGAM</name>
<reference evidence="1" key="1">
    <citation type="journal article" date="2021" name="New Phytol.">
        <title>Evolutionary innovations through gain and loss of genes in the ectomycorrhizal Boletales.</title>
        <authorList>
            <person name="Wu G."/>
            <person name="Miyauchi S."/>
            <person name="Morin E."/>
            <person name="Kuo A."/>
            <person name="Drula E."/>
            <person name="Varga T."/>
            <person name="Kohler A."/>
            <person name="Feng B."/>
            <person name="Cao Y."/>
            <person name="Lipzen A."/>
            <person name="Daum C."/>
            <person name="Hundley H."/>
            <person name="Pangilinan J."/>
            <person name="Johnson J."/>
            <person name="Barry K."/>
            <person name="LaButti K."/>
            <person name="Ng V."/>
            <person name="Ahrendt S."/>
            <person name="Min B."/>
            <person name="Choi I.G."/>
            <person name="Park H."/>
            <person name="Plett J.M."/>
            <person name="Magnuson J."/>
            <person name="Spatafora J.W."/>
            <person name="Nagy L.G."/>
            <person name="Henrissat B."/>
            <person name="Grigoriev I.V."/>
            <person name="Yang Z.L."/>
            <person name="Xu J."/>
            <person name="Martin F.M."/>
        </authorList>
    </citation>
    <scope>NUCLEOTIDE SEQUENCE</scope>
    <source>
        <strain evidence="1">KUC20120723A-06</strain>
    </source>
</reference>
<dbReference type="EMBL" id="MU266537">
    <property type="protein sequence ID" value="KAH7921213.1"/>
    <property type="molecule type" value="Genomic_DNA"/>
</dbReference>
<protein>
    <submittedName>
        <fullName evidence="1">Uncharacterized protein</fullName>
    </submittedName>
</protein>
<keyword evidence="2" id="KW-1185">Reference proteome</keyword>
<sequence>MSRTAFEQNWGPAFIGLAFSLGMYGVALGQYGFYLRAFPFDQKALRMLVLLIFIMDSLQSYGMIVYFKTLFVLCHRSTAPTCLSVLPWELFMAIILNYVVTLTVQSFYAHRVWIISGGNKLITVAVLTTTLAQFVLGIMCAGDAIRTRSVSAVYTSMLTGGAAAGISAFCDTLITGSVFFYLHRRRTGVKRVATPIQQLVNVTVNMGLLTQKNTTAYVNSLLAVLNARKSIRDHAAKTYELSTVPLSTVDAPLGDAG</sequence>